<keyword evidence="1" id="KW-1133">Transmembrane helix</keyword>
<protein>
    <recommendedName>
        <fullName evidence="4">Secretion system effector C (SseC) like family protein</fullName>
    </recommendedName>
</protein>
<evidence type="ECO:0000313" key="2">
    <source>
        <dbReference type="EMBL" id="CAH0536022.1"/>
    </source>
</evidence>
<gene>
    <name evidence="2" type="ORF">VMF7928_00118</name>
</gene>
<name>A0ABM8ZYI5_9VIBR</name>
<dbReference type="RefSeq" id="WP_237359533.1">
    <property type="nucleotide sequence ID" value="NZ_CAKLDM010000001.1"/>
</dbReference>
<evidence type="ECO:0000313" key="3">
    <source>
        <dbReference type="Proteomes" id="UP000838748"/>
    </source>
</evidence>
<reference evidence="2" key="1">
    <citation type="submission" date="2021-11" db="EMBL/GenBank/DDBJ databases">
        <authorList>
            <person name="Rodrigo-Torres L."/>
            <person name="Arahal R. D."/>
            <person name="Lucena T."/>
        </authorList>
    </citation>
    <scope>NUCLEOTIDE SEQUENCE</scope>
    <source>
        <strain evidence="2">CECT 7928</strain>
    </source>
</reference>
<keyword evidence="3" id="KW-1185">Reference proteome</keyword>
<comment type="caution">
    <text evidence="2">The sequence shown here is derived from an EMBL/GenBank/DDBJ whole genome shotgun (WGS) entry which is preliminary data.</text>
</comment>
<evidence type="ECO:0000256" key="1">
    <source>
        <dbReference type="SAM" id="Phobius"/>
    </source>
</evidence>
<keyword evidence="1" id="KW-0472">Membrane</keyword>
<accession>A0ABM8ZYI5</accession>
<organism evidence="2 3">
    <name type="scientific">Vibrio marisflavi CECT 7928</name>
    <dbReference type="NCBI Taxonomy" id="634439"/>
    <lineage>
        <taxon>Bacteria</taxon>
        <taxon>Pseudomonadati</taxon>
        <taxon>Pseudomonadota</taxon>
        <taxon>Gammaproteobacteria</taxon>
        <taxon>Vibrionales</taxon>
        <taxon>Vibrionaceae</taxon>
        <taxon>Vibrio</taxon>
    </lineage>
</organism>
<keyword evidence="1" id="KW-0812">Transmembrane</keyword>
<sequence>MKPVEASSINLPVPQFANKAAQTDLKDISIPQPREVSQTDTLQKKANDALDKAESATLDAKKLGVDLAKKEFVGKMISLGIATVALGLAVAATILTGGTGLPLVALASASFLLSIADASCALYDWRSKAGGGEGLAMGGDALANVVKEIATKCGANEESAKTWGRNVSVAGRLSLTLATIWTGFFAPAASLSGNVASYMSGISSAKISASQIWSAYNTVSTKSQDQKQELDVDIKVMEGRLDQMLEDLIPQNEVAQSF</sequence>
<evidence type="ECO:0008006" key="4">
    <source>
        <dbReference type="Google" id="ProtNLM"/>
    </source>
</evidence>
<proteinExistence type="predicted"/>
<dbReference type="Proteomes" id="UP000838748">
    <property type="component" value="Unassembled WGS sequence"/>
</dbReference>
<feature type="transmembrane region" description="Helical" evidence="1">
    <location>
        <begin position="76"/>
        <end position="95"/>
    </location>
</feature>
<dbReference type="EMBL" id="CAKLDM010000001">
    <property type="protein sequence ID" value="CAH0536022.1"/>
    <property type="molecule type" value="Genomic_DNA"/>
</dbReference>